<dbReference type="Pfam" id="PF12915">
    <property type="entry name" value="DUF3833"/>
    <property type="match status" value="1"/>
</dbReference>
<dbReference type="EMBL" id="CP026115">
    <property type="protein sequence ID" value="QHG64550.1"/>
    <property type="molecule type" value="Genomic_DNA"/>
</dbReference>
<gene>
    <name evidence="1" type="ORF">C2H86_09045</name>
</gene>
<reference evidence="1 2" key="1">
    <citation type="submission" date="2020-02" db="EMBL/GenBank/DDBJ databases">
        <title>Pseudomonas Putida W5 Complete Genome Assembly.</title>
        <authorList>
            <person name="Yuan Z.-C."/>
            <person name="Shaw G.A."/>
            <person name="Cusano A.D."/>
            <person name="Caddey B.J."/>
            <person name="Weselowski B.J."/>
        </authorList>
    </citation>
    <scope>NUCLEOTIDE SEQUENCE [LARGE SCALE GENOMIC DNA]</scope>
    <source>
        <strain evidence="1 2">W5</strain>
    </source>
</reference>
<dbReference type="Proteomes" id="UP000464480">
    <property type="component" value="Chromosome"/>
</dbReference>
<organism evidence="1 2">
    <name type="scientific">Pseudomonas putida</name>
    <name type="common">Arthrobacter siderocapsulatus</name>
    <dbReference type="NCBI Taxonomy" id="303"/>
    <lineage>
        <taxon>Bacteria</taxon>
        <taxon>Pseudomonadati</taxon>
        <taxon>Pseudomonadota</taxon>
        <taxon>Gammaproteobacteria</taxon>
        <taxon>Pseudomonadales</taxon>
        <taxon>Pseudomonadaceae</taxon>
        <taxon>Pseudomonas</taxon>
    </lineage>
</organism>
<dbReference type="InterPro" id="IPR024409">
    <property type="entry name" value="DUF3833"/>
</dbReference>
<name>A0A6I6XZ71_PSEPU</name>
<accession>A0A6I6XZ71</accession>
<protein>
    <submittedName>
        <fullName evidence="1">DUF3833 family protein</fullName>
    </submittedName>
</protein>
<proteinExistence type="predicted"/>
<dbReference type="AlphaFoldDB" id="A0A6I6XZ71"/>
<dbReference type="RefSeq" id="WP_159409922.1">
    <property type="nucleotide sequence ID" value="NZ_CP026115.2"/>
</dbReference>
<sequence length="187" mass="21271">MYKAILLIACLLLGSCKVGVEHYAQEQPHLDLAAFFSQPVQAWGMFQKRSGEVVKRFHVRIDSRREGERLILDEHFVYSDGTRQQRTWTLTPDGPNRWRGTAGDVIGEATGVLAGNALQWRYQLDLPVDGRHWTMDMDDWMYLMDQDTLINRTRMSKLGVEVGQITLFFRRMPQGIGASAASAEGPE</sequence>
<dbReference type="PROSITE" id="PS51257">
    <property type="entry name" value="PROKAR_LIPOPROTEIN"/>
    <property type="match status" value="1"/>
</dbReference>
<evidence type="ECO:0000313" key="1">
    <source>
        <dbReference type="EMBL" id="QHG64550.1"/>
    </source>
</evidence>
<evidence type="ECO:0000313" key="2">
    <source>
        <dbReference type="Proteomes" id="UP000464480"/>
    </source>
</evidence>